<dbReference type="InterPro" id="IPR007825">
    <property type="entry name" value="Major_OMP_Legionella"/>
</dbReference>
<accession>A0A336JQ69</accession>
<dbReference type="OrthoDB" id="8200990at2"/>
<protein>
    <recommendedName>
        <fullName evidence="7">Porin</fullName>
    </recommendedName>
</protein>
<sequence length="432" mass="44893">MKKTVISVALGAITLAANGALAGEADDVRARLAALENENAAIRKENAALRENKRLHGQNARLKSWQAGSAASVAAPVQGQSIKPGVFDALAADLPVAYKAPPIEAAGQFRIWAEGGAIWSGGDPVSRNFNLIDFTGLGAISGIGSIPRIFDLTPKVGWEAAIGFNYRFAGSPWHISGQFRYGKGGKTDGTASSAGTLDPAVLAALGGGVPVELVVSGSQTFATAYKENHWLADLAVGRDVIGQGRDVMQLKGGLRIAEFVTRSDTSSSTNIFYNSPVPFNIGGGLVNSISISLNDVTSTRTSFLGAGPMIGVQGSVPLTGNWSFDYLGDAAILLGTQRSTSTVTATAAISPAFVLAGAGGSITTTTAERFSSVFSGDIQAGISYWVHPNVKIGASYRLDALINIQNQSDPAVANITPNRYTHGPRLIVTGQF</sequence>
<evidence type="ECO:0000313" key="3">
    <source>
        <dbReference type="EMBL" id="RED37729.1"/>
    </source>
</evidence>
<dbReference type="Proteomes" id="UP000252631">
    <property type="component" value="Unassembled WGS sequence"/>
</dbReference>
<evidence type="ECO:0000313" key="5">
    <source>
        <dbReference type="Proteomes" id="UP000252631"/>
    </source>
</evidence>
<evidence type="ECO:0008006" key="7">
    <source>
        <dbReference type="Google" id="ProtNLM"/>
    </source>
</evidence>
<dbReference type="AlphaFoldDB" id="A0A336JQ69"/>
<evidence type="ECO:0000313" key="6">
    <source>
        <dbReference type="Proteomes" id="UP000256343"/>
    </source>
</evidence>
<evidence type="ECO:0000256" key="1">
    <source>
        <dbReference type="SAM" id="Coils"/>
    </source>
</evidence>
<dbReference type="RefSeq" id="WP_114357335.1">
    <property type="nucleotide sequence ID" value="NZ_QRDT01000006.1"/>
</dbReference>
<keyword evidence="2" id="KW-0732">Signal</keyword>
<gene>
    <name evidence="3" type="ORF">BJ125_10652</name>
    <name evidence="4" type="ORF">SAMN05892882_10652</name>
</gene>
<dbReference type="Proteomes" id="UP000256343">
    <property type="component" value="Unassembled WGS sequence"/>
</dbReference>
<proteinExistence type="predicted"/>
<feature type="chain" id="PRO_5016383845" description="Porin" evidence="2">
    <location>
        <begin position="23"/>
        <end position="432"/>
    </location>
</feature>
<keyword evidence="6" id="KW-1185">Reference proteome</keyword>
<feature type="signal peptide" evidence="2">
    <location>
        <begin position="1"/>
        <end position="22"/>
    </location>
</feature>
<organism evidence="4 5">
    <name type="scientific">Rhodopseudomonas pentothenatexigens</name>
    <dbReference type="NCBI Taxonomy" id="999699"/>
    <lineage>
        <taxon>Bacteria</taxon>
        <taxon>Pseudomonadati</taxon>
        <taxon>Pseudomonadota</taxon>
        <taxon>Alphaproteobacteria</taxon>
        <taxon>Hyphomicrobiales</taxon>
        <taxon>Nitrobacteraceae</taxon>
        <taxon>Rhodopseudomonas</taxon>
    </lineage>
</organism>
<keyword evidence="1" id="KW-0175">Coiled coil</keyword>
<dbReference type="Pfam" id="PF05150">
    <property type="entry name" value="Legionella_OMP"/>
    <property type="match status" value="1"/>
</dbReference>
<dbReference type="EMBL" id="QRDT01000006">
    <property type="protein sequence ID" value="RED37729.1"/>
    <property type="molecule type" value="Genomic_DNA"/>
</dbReference>
<name>A0A336JQ69_9BRAD</name>
<evidence type="ECO:0000256" key="2">
    <source>
        <dbReference type="SAM" id="SignalP"/>
    </source>
</evidence>
<reference evidence="4 5" key="1">
    <citation type="submission" date="2017-08" db="EMBL/GenBank/DDBJ databases">
        <authorList>
            <person name="de Groot N.N."/>
        </authorList>
    </citation>
    <scope>NUCLEOTIDE SEQUENCE [LARGE SCALE GENOMIC DNA]</scope>
    <source>
        <strain evidence="4 5">JA575</strain>
    </source>
</reference>
<reference evidence="3 6" key="2">
    <citation type="submission" date="2018-07" db="EMBL/GenBank/DDBJ databases">
        <title>Genomic Encyclopedia of Archaeal and Bacterial Type Strains, Phase II (KMG-II): from individual species to whole genera.</title>
        <authorList>
            <person name="Goeker M."/>
        </authorList>
    </citation>
    <scope>NUCLEOTIDE SEQUENCE [LARGE SCALE GENOMIC DNA]</scope>
    <source>
        <strain evidence="3 6">JA575</strain>
    </source>
</reference>
<dbReference type="EMBL" id="UFQQ01000006">
    <property type="protein sequence ID" value="SSW90229.1"/>
    <property type="molecule type" value="Genomic_DNA"/>
</dbReference>
<evidence type="ECO:0000313" key="4">
    <source>
        <dbReference type="EMBL" id="SSW90229.1"/>
    </source>
</evidence>
<feature type="coiled-coil region" evidence="1">
    <location>
        <begin position="18"/>
        <end position="52"/>
    </location>
</feature>